<proteinExistence type="inferred from homology"/>
<dbReference type="PRINTS" id="PR00419">
    <property type="entry name" value="ADXRDTASE"/>
</dbReference>
<protein>
    <recommendedName>
        <fullName evidence="3">ferredoxin--NADP(+) reductase</fullName>
        <ecNumber evidence="3">1.18.1.2</ecNumber>
    </recommendedName>
</protein>
<dbReference type="Pfam" id="PF07992">
    <property type="entry name" value="Pyr_redox_2"/>
    <property type="match status" value="1"/>
</dbReference>
<evidence type="ECO:0000256" key="8">
    <source>
        <dbReference type="ARBA" id="ARBA00047776"/>
    </source>
</evidence>
<dbReference type="InterPro" id="IPR021163">
    <property type="entry name" value="Ferredox_Rdtase_adrenod"/>
</dbReference>
<evidence type="ECO:0000256" key="7">
    <source>
        <dbReference type="ARBA" id="ARBA00023002"/>
    </source>
</evidence>
<dbReference type="InterPro" id="IPR055275">
    <property type="entry name" value="Ferredox_Rdtase"/>
</dbReference>
<evidence type="ECO:0000256" key="6">
    <source>
        <dbReference type="ARBA" id="ARBA00022857"/>
    </source>
</evidence>
<evidence type="ECO:0000256" key="2">
    <source>
        <dbReference type="ARBA" id="ARBA00008312"/>
    </source>
</evidence>
<evidence type="ECO:0000256" key="5">
    <source>
        <dbReference type="ARBA" id="ARBA00022827"/>
    </source>
</evidence>
<keyword evidence="7" id="KW-0560">Oxidoreductase</keyword>
<dbReference type="PIRSF" id="PIRSF000362">
    <property type="entry name" value="FNR"/>
    <property type="match status" value="1"/>
</dbReference>
<feature type="region of interest" description="Disordered" evidence="9">
    <location>
        <begin position="471"/>
        <end position="512"/>
    </location>
</feature>
<dbReference type="Gene3D" id="3.50.50.60">
    <property type="entry name" value="FAD/NAD(P)-binding domain"/>
    <property type="match status" value="1"/>
</dbReference>
<keyword evidence="4" id="KW-0285">Flavoprotein</keyword>
<dbReference type="PANTHER" id="PTHR48467:SF1">
    <property type="entry name" value="GLUTAMATE SYNTHASE 1 [NADH], CHLOROPLASTIC-LIKE"/>
    <property type="match status" value="1"/>
</dbReference>
<organism evidence="11 12">
    <name type="scientific">Kitasatospora paranensis</name>
    <dbReference type="NCBI Taxonomy" id="258053"/>
    <lineage>
        <taxon>Bacteria</taxon>
        <taxon>Bacillati</taxon>
        <taxon>Actinomycetota</taxon>
        <taxon>Actinomycetes</taxon>
        <taxon>Kitasatosporales</taxon>
        <taxon>Streptomycetaceae</taxon>
        <taxon>Kitasatospora</taxon>
    </lineage>
</organism>
<evidence type="ECO:0000256" key="9">
    <source>
        <dbReference type="SAM" id="MobiDB-lite"/>
    </source>
</evidence>
<keyword evidence="6" id="KW-0521">NADP</keyword>
<evidence type="ECO:0000256" key="3">
    <source>
        <dbReference type="ARBA" id="ARBA00013223"/>
    </source>
</evidence>
<comment type="similarity">
    <text evidence="2">Belongs to the ferredoxin--NADP reductase type 1 family.</text>
</comment>
<reference evidence="12" key="1">
    <citation type="journal article" date="2019" name="Int. J. Syst. Evol. Microbiol.">
        <title>The Global Catalogue of Microorganisms (GCM) 10K type strain sequencing project: providing services to taxonomists for standard genome sequencing and annotation.</title>
        <authorList>
            <consortium name="The Broad Institute Genomics Platform"/>
            <consortium name="The Broad Institute Genome Sequencing Center for Infectious Disease"/>
            <person name="Wu L."/>
            <person name="Ma J."/>
        </authorList>
    </citation>
    <scope>NUCLEOTIDE SEQUENCE [LARGE SCALE GENOMIC DNA]</scope>
    <source>
        <strain evidence="12">CGMCC 1.12859</strain>
    </source>
</reference>
<gene>
    <name evidence="11" type="ORF">ACFQMG_23940</name>
</gene>
<feature type="region of interest" description="Disordered" evidence="9">
    <location>
        <begin position="240"/>
        <end position="261"/>
    </location>
</feature>
<evidence type="ECO:0000313" key="11">
    <source>
        <dbReference type="EMBL" id="MFC7182605.1"/>
    </source>
</evidence>
<comment type="catalytic activity">
    <reaction evidence="8">
        <text>2 reduced [2Fe-2S]-[ferredoxin] + NADP(+) + H(+) = 2 oxidized [2Fe-2S]-[ferredoxin] + NADPH</text>
        <dbReference type="Rhea" id="RHEA:20125"/>
        <dbReference type="Rhea" id="RHEA-COMP:10000"/>
        <dbReference type="Rhea" id="RHEA-COMP:10001"/>
        <dbReference type="ChEBI" id="CHEBI:15378"/>
        <dbReference type="ChEBI" id="CHEBI:33737"/>
        <dbReference type="ChEBI" id="CHEBI:33738"/>
        <dbReference type="ChEBI" id="CHEBI:57783"/>
        <dbReference type="ChEBI" id="CHEBI:58349"/>
        <dbReference type="EC" id="1.18.1.2"/>
    </reaction>
</comment>
<dbReference type="PANTHER" id="PTHR48467">
    <property type="entry name" value="GLUTAMATE SYNTHASE 1 [NADH], CHLOROPLASTIC-LIKE"/>
    <property type="match status" value="1"/>
</dbReference>
<evidence type="ECO:0000256" key="4">
    <source>
        <dbReference type="ARBA" id="ARBA00022630"/>
    </source>
</evidence>
<keyword evidence="12" id="KW-1185">Reference proteome</keyword>
<dbReference type="Proteomes" id="UP001596435">
    <property type="component" value="Unassembled WGS sequence"/>
</dbReference>
<dbReference type="EMBL" id="JBHTAJ010000050">
    <property type="protein sequence ID" value="MFC7182605.1"/>
    <property type="molecule type" value="Genomic_DNA"/>
</dbReference>
<evidence type="ECO:0000259" key="10">
    <source>
        <dbReference type="Pfam" id="PF07992"/>
    </source>
</evidence>
<sequence>MGATGVREPAPAAGLRVAVVGSGPAGLYTAEALLKQVAAADCPVHGVAVDVIERLPTPYGLVRYGVAPDHPSIRSIADHLRQVLEDPRVRFLGGLAFGRDLDRELLLRCYDAVVYATGAARDRRLDVPGEDLPGSAAAAEFVRWYCGHPDAAPEGFTLDAESVAVVGSGNVALDVARVLAEPASALRTTDVPERVLAVLAASRVREIHVLGRRGPALARFTTRELRAVGELPATDVLVDRAGQDPGALDPAGGNGGPVRPDRRVRENLAVLADWAARPPRGRPRRVTFRFWTRPVEITGRDRVRGLVVERTRLEESGRLVGTGERSTLPVQLVLRSVGYRSVPLPGVPFDEMRAVVPNVEGRVRGADGTPRPGEYVAGWLKRGPTGVIGTNKSDAAQTVRSLLADLLPAAAAPSHDGPPAPELTALLAARGVRPVSYADWLGIDARERELAAELGRRGGVKLGGWAELHRACGHGPPGAEQRPAAHPGRGADPACPADRGGADARPPGPSGG</sequence>
<name>A0ABW2G3Y0_9ACTN</name>
<accession>A0ABW2G3Y0</accession>
<comment type="caution">
    <text evidence="11">The sequence shown here is derived from an EMBL/GenBank/DDBJ whole genome shotgun (WGS) entry which is preliminary data.</text>
</comment>
<dbReference type="InterPro" id="IPR023753">
    <property type="entry name" value="FAD/NAD-binding_dom"/>
</dbReference>
<feature type="domain" description="FAD/NAD(P)-binding" evidence="10">
    <location>
        <begin position="16"/>
        <end position="194"/>
    </location>
</feature>
<dbReference type="RefSeq" id="WP_380231960.1">
    <property type="nucleotide sequence ID" value="NZ_JBHTAJ010000050.1"/>
</dbReference>
<comment type="cofactor">
    <cofactor evidence="1">
        <name>FAD</name>
        <dbReference type="ChEBI" id="CHEBI:57692"/>
    </cofactor>
</comment>
<keyword evidence="5" id="KW-0274">FAD</keyword>
<dbReference type="SUPFAM" id="SSF51971">
    <property type="entry name" value="Nucleotide-binding domain"/>
    <property type="match status" value="2"/>
</dbReference>
<dbReference type="Gene3D" id="3.40.50.720">
    <property type="entry name" value="NAD(P)-binding Rossmann-like Domain"/>
    <property type="match status" value="1"/>
</dbReference>
<dbReference type="EC" id="1.18.1.2" evidence="3"/>
<evidence type="ECO:0000256" key="1">
    <source>
        <dbReference type="ARBA" id="ARBA00001974"/>
    </source>
</evidence>
<dbReference type="InterPro" id="IPR036188">
    <property type="entry name" value="FAD/NAD-bd_sf"/>
</dbReference>
<evidence type="ECO:0000313" key="12">
    <source>
        <dbReference type="Proteomes" id="UP001596435"/>
    </source>
</evidence>